<evidence type="ECO:0000313" key="2">
    <source>
        <dbReference type="Proteomes" id="UP001200145"/>
    </source>
</evidence>
<dbReference type="SUPFAM" id="SSF51569">
    <property type="entry name" value="Aldolase"/>
    <property type="match status" value="1"/>
</dbReference>
<keyword evidence="2" id="KW-1185">Reference proteome</keyword>
<dbReference type="PIRSF" id="PIRSF001359">
    <property type="entry name" value="F_bP_aldolase_II"/>
    <property type="match status" value="1"/>
</dbReference>
<reference evidence="1 2" key="1">
    <citation type="submission" date="2022-01" db="EMBL/GenBank/DDBJ databases">
        <title>Flavihumibacter sp. nov., isolated from sediment of a river.</title>
        <authorList>
            <person name="Liu H."/>
        </authorList>
    </citation>
    <scope>NUCLEOTIDE SEQUENCE [LARGE SCALE GENOMIC DNA]</scope>
    <source>
        <strain evidence="1 2">RY-1</strain>
    </source>
</reference>
<dbReference type="Gene3D" id="3.20.20.70">
    <property type="entry name" value="Aldolase class I"/>
    <property type="match status" value="1"/>
</dbReference>
<accession>A0ABS9BCY3</accession>
<organism evidence="1 2">
    <name type="scientific">Flavihumibacter fluminis</name>
    <dbReference type="NCBI Taxonomy" id="2909236"/>
    <lineage>
        <taxon>Bacteria</taxon>
        <taxon>Pseudomonadati</taxon>
        <taxon>Bacteroidota</taxon>
        <taxon>Chitinophagia</taxon>
        <taxon>Chitinophagales</taxon>
        <taxon>Chitinophagaceae</taxon>
        <taxon>Flavihumibacter</taxon>
    </lineage>
</organism>
<dbReference type="RefSeq" id="WP_234864078.1">
    <property type="nucleotide sequence ID" value="NZ_JAKEVY010000001.1"/>
</dbReference>
<evidence type="ECO:0000313" key="1">
    <source>
        <dbReference type="EMBL" id="MCF1713548.1"/>
    </source>
</evidence>
<dbReference type="CDD" id="cd00947">
    <property type="entry name" value="TBP_aldolase_IIB"/>
    <property type="match status" value="1"/>
</dbReference>
<dbReference type="InterPro" id="IPR050246">
    <property type="entry name" value="Class_II_FBP_aldolase"/>
</dbReference>
<sequence>MLVSPRLLYSHCYGRYAIPAVNVFTMEQVLALFASAHRAEAPILVQLTPVARNYAHPVMLQAMIQAAGHIYPDVVYAIHLDHGNEEHAIAALEQGYTSVMIDASHDPFDINIERTRLVVEKAHTHGIVVEAELGVLSGVEDDLSVEEVDAKYTNPQQAKEFVERSGCDSLAVAVGTSHGAYKFSGGQGIQFHILERIQELLPGFPLVLHGSSCVDPEVVKAINQYGGKLKPDASGVKDEELKKAIQLGICKVNIATDLRLLWTRDHREFFTSQPELIDPVVPGRKYMQSFEAFMLKRFELMGAAGQSRALQPLIQEIQHTIIGQE</sequence>
<dbReference type="InterPro" id="IPR013785">
    <property type="entry name" value="Aldolase_TIM"/>
</dbReference>
<dbReference type="Proteomes" id="UP001200145">
    <property type="component" value="Unassembled WGS sequence"/>
</dbReference>
<dbReference type="NCBIfam" id="TIGR00167">
    <property type="entry name" value="cbbA"/>
    <property type="match status" value="1"/>
</dbReference>
<dbReference type="EMBL" id="JAKEVY010000001">
    <property type="protein sequence ID" value="MCF1713548.1"/>
    <property type="molecule type" value="Genomic_DNA"/>
</dbReference>
<dbReference type="PANTHER" id="PTHR30304:SF0">
    <property type="entry name" value="D-TAGATOSE-1,6-BISPHOSPHATE ALDOLASE SUBUNIT GATY-RELATED"/>
    <property type="match status" value="1"/>
</dbReference>
<proteinExistence type="predicted"/>
<dbReference type="PANTHER" id="PTHR30304">
    <property type="entry name" value="D-TAGATOSE-1,6-BISPHOSPHATE ALDOLASE"/>
    <property type="match status" value="1"/>
</dbReference>
<gene>
    <name evidence="1" type="ORF">L0U88_02755</name>
</gene>
<comment type="caution">
    <text evidence="1">The sequence shown here is derived from an EMBL/GenBank/DDBJ whole genome shotgun (WGS) entry which is preliminary data.</text>
</comment>
<name>A0ABS9BCY3_9BACT</name>
<dbReference type="InterPro" id="IPR000771">
    <property type="entry name" value="FBA_II"/>
</dbReference>
<protein>
    <submittedName>
        <fullName evidence="1">Class II fructose-bisphosphate aldolase</fullName>
    </submittedName>
</protein>
<dbReference type="Pfam" id="PF01116">
    <property type="entry name" value="F_bP_aldolase"/>
    <property type="match status" value="1"/>
</dbReference>